<dbReference type="AlphaFoldDB" id="A0AAV0DYZ6"/>
<proteinExistence type="predicted"/>
<gene>
    <name evidence="2" type="ORF">CEPIT_LOCUS19163</name>
    <name evidence="3" type="ORF">CEPIT_LOCUS42243</name>
</gene>
<feature type="region of interest" description="Disordered" evidence="1">
    <location>
        <begin position="1"/>
        <end position="71"/>
    </location>
</feature>
<evidence type="ECO:0000256" key="1">
    <source>
        <dbReference type="SAM" id="MobiDB-lite"/>
    </source>
</evidence>
<protein>
    <submittedName>
        <fullName evidence="2">Uncharacterized protein</fullName>
    </submittedName>
</protein>
<dbReference type="Proteomes" id="UP001152523">
    <property type="component" value="Unassembled WGS sequence"/>
</dbReference>
<evidence type="ECO:0000313" key="4">
    <source>
        <dbReference type="Proteomes" id="UP001152523"/>
    </source>
</evidence>
<organism evidence="2 4">
    <name type="scientific">Cuscuta epithymum</name>
    <dbReference type="NCBI Taxonomy" id="186058"/>
    <lineage>
        <taxon>Eukaryota</taxon>
        <taxon>Viridiplantae</taxon>
        <taxon>Streptophyta</taxon>
        <taxon>Embryophyta</taxon>
        <taxon>Tracheophyta</taxon>
        <taxon>Spermatophyta</taxon>
        <taxon>Magnoliopsida</taxon>
        <taxon>eudicotyledons</taxon>
        <taxon>Gunneridae</taxon>
        <taxon>Pentapetalae</taxon>
        <taxon>asterids</taxon>
        <taxon>lamiids</taxon>
        <taxon>Solanales</taxon>
        <taxon>Convolvulaceae</taxon>
        <taxon>Cuscuteae</taxon>
        <taxon>Cuscuta</taxon>
        <taxon>Cuscuta subgen. Cuscuta</taxon>
    </lineage>
</organism>
<dbReference type="EMBL" id="CAMAPF010001078">
    <property type="protein sequence ID" value="CAH9145472.1"/>
    <property type="molecule type" value="Genomic_DNA"/>
</dbReference>
<sequence length="71" mass="8394">MRLVEEKRRPLPLRPPPRRPLPRRPPPRRWKLLPRRPPPLSAAVANHLPSTNPTHRRQPSTRQPEPEPRTC</sequence>
<comment type="caution">
    <text evidence="2">The sequence shown here is derived from an EMBL/GenBank/DDBJ whole genome shotgun (WGS) entry which is preliminary data.</text>
</comment>
<keyword evidence="4" id="KW-1185">Reference proteome</keyword>
<dbReference type="EMBL" id="CAMAPF010000172">
    <property type="protein sequence ID" value="CAH9110531.1"/>
    <property type="molecule type" value="Genomic_DNA"/>
</dbReference>
<evidence type="ECO:0000313" key="2">
    <source>
        <dbReference type="EMBL" id="CAH9110531.1"/>
    </source>
</evidence>
<feature type="compositionally biased region" description="Basic residues" evidence="1">
    <location>
        <begin position="16"/>
        <end position="34"/>
    </location>
</feature>
<evidence type="ECO:0000313" key="3">
    <source>
        <dbReference type="EMBL" id="CAH9145472.1"/>
    </source>
</evidence>
<feature type="non-terminal residue" evidence="2">
    <location>
        <position position="71"/>
    </location>
</feature>
<reference evidence="2" key="1">
    <citation type="submission" date="2022-07" db="EMBL/GenBank/DDBJ databases">
        <authorList>
            <person name="Macas J."/>
            <person name="Novak P."/>
            <person name="Neumann P."/>
        </authorList>
    </citation>
    <scope>NUCLEOTIDE SEQUENCE</scope>
</reference>
<accession>A0AAV0DYZ6</accession>
<name>A0AAV0DYZ6_9ASTE</name>